<keyword evidence="2" id="KW-0012">Acyltransferase</keyword>
<sequence>MTPRTAPTDTSRRRGSIASPHHLATEAGEDAFRAGGNAIDAAIAAAVVLDVVYPNQTALGGDAVALVRTPGGAIHCVNATGWAPAAQSAERLRAVHGAAIPFRGIDTVTVPGAVRGWEALRSFGARLPWSAHFDIAVHLASDGAPVGRSLAAAITTRHDVLSQDPGCRDVFLPGGSPLREGDVFRQPALAQSLVELQAEGPEALYGGGVGRRLIDGLAQQGCVMTVDDLDGFRPELVAPLAAPFRQYEVITSPPNTQGFMLLRALKRLQQIGDPQDVLGEQAGALAEIFEHANAVRDLLLADPRFATVDAGALIDRDPAATHRPSEGARVGGDTVGISTIDTDGYAVSLLQSVYDAFGSGVLESTTGILMQNRGRSFSLDPLSPNVVAPGKRPRHTLMPVMVTEGEDIRWISSTKGGHGHPQIHAQLLLRSMAGDSPAAAVDAPRWIVGMQGPEDTNTTVYVESDLPAPATSSLIDRGFVPKVLPQHDERLGHANLIKVGDDGRFDAVSDPRCDGSGGEVELPPR</sequence>
<dbReference type="RefSeq" id="WP_241035152.1">
    <property type="nucleotide sequence ID" value="NZ_BAAAJF010000018.1"/>
</dbReference>
<dbReference type="InterPro" id="IPR052896">
    <property type="entry name" value="GGT-like_enzyme"/>
</dbReference>
<dbReference type="Proteomes" id="UP001299970">
    <property type="component" value="Unassembled WGS sequence"/>
</dbReference>
<protein>
    <submittedName>
        <fullName evidence="2">Gamma-glutamyltransferase</fullName>
        <ecNumber evidence="2">2.3.2.2</ecNumber>
    </submittedName>
</protein>
<dbReference type="InterPro" id="IPR029055">
    <property type="entry name" value="Ntn_hydrolases_N"/>
</dbReference>
<dbReference type="InterPro" id="IPR043137">
    <property type="entry name" value="GGT_ssub_C"/>
</dbReference>
<proteinExistence type="predicted"/>
<evidence type="ECO:0000313" key="2">
    <source>
        <dbReference type="EMBL" id="MCH6165117.1"/>
    </source>
</evidence>
<dbReference type="EC" id="2.3.2.2" evidence="2"/>
<name>A0ABS9T9C3_9PSEU</name>
<dbReference type="Pfam" id="PF01019">
    <property type="entry name" value="G_glu_transpept"/>
    <property type="match status" value="1"/>
</dbReference>
<dbReference type="SUPFAM" id="SSF56235">
    <property type="entry name" value="N-terminal nucleophile aminohydrolases (Ntn hydrolases)"/>
    <property type="match status" value="1"/>
</dbReference>
<keyword evidence="2" id="KW-0808">Transferase</keyword>
<accession>A0ABS9T9C3</accession>
<feature type="region of interest" description="Disordered" evidence="1">
    <location>
        <begin position="506"/>
        <end position="525"/>
    </location>
</feature>
<reference evidence="2 3" key="1">
    <citation type="submission" date="2022-03" db="EMBL/GenBank/DDBJ databases">
        <title>Pseudonocardia alaer sp. nov., a novel actinomycete isolated from reed forest soil.</title>
        <authorList>
            <person name="Wang L."/>
        </authorList>
    </citation>
    <scope>NUCLEOTIDE SEQUENCE [LARGE SCALE GENOMIC DNA]</scope>
    <source>
        <strain evidence="2 3">Y-16303</strain>
    </source>
</reference>
<gene>
    <name evidence="2" type="ORF">MMF94_05425</name>
</gene>
<evidence type="ECO:0000313" key="3">
    <source>
        <dbReference type="Proteomes" id="UP001299970"/>
    </source>
</evidence>
<dbReference type="PRINTS" id="PR01210">
    <property type="entry name" value="GGTRANSPTASE"/>
</dbReference>
<comment type="caution">
    <text evidence="2">The sequence shown here is derived from an EMBL/GenBank/DDBJ whole genome shotgun (WGS) entry which is preliminary data.</text>
</comment>
<organism evidence="2 3">
    <name type="scientific">Pseudonocardia alaniniphila</name>
    <dbReference type="NCBI Taxonomy" id="75291"/>
    <lineage>
        <taxon>Bacteria</taxon>
        <taxon>Bacillati</taxon>
        <taxon>Actinomycetota</taxon>
        <taxon>Actinomycetes</taxon>
        <taxon>Pseudonocardiales</taxon>
        <taxon>Pseudonocardiaceae</taxon>
        <taxon>Pseudonocardia</taxon>
    </lineage>
</organism>
<dbReference type="PANTHER" id="PTHR43881">
    <property type="entry name" value="GAMMA-GLUTAMYLTRANSPEPTIDASE (AFU_ORTHOLOGUE AFUA_4G13580)"/>
    <property type="match status" value="1"/>
</dbReference>
<keyword evidence="3" id="KW-1185">Reference proteome</keyword>
<dbReference type="Gene3D" id="1.10.246.130">
    <property type="match status" value="1"/>
</dbReference>
<evidence type="ECO:0000256" key="1">
    <source>
        <dbReference type="SAM" id="MobiDB-lite"/>
    </source>
</evidence>
<dbReference type="EMBL" id="JAKXMK010000004">
    <property type="protein sequence ID" value="MCH6165117.1"/>
    <property type="molecule type" value="Genomic_DNA"/>
</dbReference>
<dbReference type="PANTHER" id="PTHR43881:SF1">
    <property type="entry name" value="GAMMA-GLUTAMYLTRANSPEPTIDASE (AFU_ORTHOLOGUE AFUA_4G13580)"/>
    <property type="match status" value="1"/>
</dbReference>
<dbReference type="GO" id="GO:0103068">
    <property type="term" value="F:leukotriene C4 gamma-glutamyl transferase activity"/>
    <property type="evidence" value="ECO:0007669"/>
    <property type="project" value="UniProtKB-EC"/>
</dbReference>
<dbReference type="Gene3D" id="3.60.20.40">
    <property type="match status" value="1"/>
</dbReference>
<dbReference type="InterPro" id="IPR043138">
    <property type="entry name" value="GGT_lsub"/>
</dbReference>